<keyword evidence="3" id="KW-0865">Zymogen</keyword>
<dbReference type="CDD" id="cd03747">
    <property type="entry name" value="Ntn_PGA_like"/>
    <property type="match status" value="1"/>
</dbReference>
<dbReference type="InterPro" id="IPR043146">
    <property type="entry name" value="Penicillin_amidase_N_B-knob"/>
</dbReference>
<dbReference type="Gene3D" id="1.10.1400.10">
    <property type="match status" value="1"/>
</dbReference>
<feature type="binding site" evidence="5">
    <location>
        <position position="356"/>
    </location>
    <ligand>
        <name>Ca(2+)</name>
        <dbReference type="ChEBI" id="CHEBI:29108"/>
    </ligand>
</feature>
<dbReference type="GO" id="GO:0016811">
    <property type="term" value="F:hydrolase activity, acting on carbon-nitrogen (but not peptide) bonds, in linear amides"/>
    <property type="evidence" value="ECO:0007669"/>
    <property type="project" value="InterPro"/>
</dbReference>
<keyword evidence="2" id="KW-0378">Hydrolase</keyword>
<keyword evidence="5" id="KW-0479">Metal-binding</keyword>
<keyword evidence="8" id="KW-1185">Reference proteome</keyword>
<organism evidence="7 8">
    <name type="scientific">Halocynthiibacter styelae</name>
    <dbReference type="NCBI Taxonomy" id="2761955"/>
    <lineage>
        <taxon>Bacteria</taxon>
        <taxon>Pseudomonadati</taxon>
        <taxon>Pseudomonadota</taxon>
        <taxon>Alphaproteobacteria</taxon>
        <taxon>Rhodobacterales</taxon>
        <taxon>Paracoccaceae</taxon>
        <taxon>Halocynthiibacter</taxon>
    </lineage>
</organism>
<evidence type="ECO:0000256" key="1">
    <source>
        <dbReference type="ARBA" id="ARBA00006586"/>
    </source>
</evidence>
<dbReference type="InterPro" id="IPR043147">
    <property type="entry name" value="Penicillin_amidase_A-knob"/>
</dbReference>
<dbReference type="SUPFAM" id="SSF56235">
    <property type="entry name" value="N-terminal nucleophile aminohydrolases (Ntn hydrolases)"/>
    <property type="match status" value="1"/>
</dbReference>
<dbReference type="InterPro" id="IPR002692">
    <property type="entry name" value="S45"/>
</dbReference>
<dbReference type="Gene3D" id="1.10.439.10">
    <property type="entry name" value="Penicillin Amidohydrolase, domain 1"/>
    <property type="match status" value="1"/>
</dbReference>
<dbReference type="Pfam" id="PF01804">
    <property type="entry name" value="Penicil_amidase"/>
    <property type="match status" value="1"/>
</dbReference>
<dbReference type="PANTHER" id="PTHR34218">
    <property type="entry name" value="PEPTIDASE S45 PENICILLIN AMIDASE"/>
    <property type="match status" value="1"/>
</dbReference>
<keyword evidence="5" id="KW-0106">Calcium</keyword>
<comment type="cofactor">
    <cofactor evidence="5">
        <name>Ca(2+)</name>
        <dbReference type="ChEBI" id="CHEBI:29108"/>
    </cofactor>
    <text evidence="5">Binds 1 Ca(2+) ion per dimer.</text>
</comment>
<comment type="caution">
    <text evidence="7">The sequence shown here is derived from an EMBL/GenBank/DDBJ whole genome shotgun (WGS) entry which is preliminary data.</text>
</comment>
<dbReference type="EMBL" id="JADCKQ010000001">
    <property type="protein sequence ID" value="MBI1492210.1"/>
    <property type="molecule type" value="Genomic_DNA"/>
</dbReference>
<reference evidence="7" key="1">
    <citation type="submission" date="2020-10" db="EMBL/GenBank/DDBJ databases">
        <title>Paenihalocynthiibacter styelae gen. nov., sp. nov., isolated from stalked sea squirt Styela clava.</title>
        <authorList>
            <person name="Kim Y.-O."/>
            <person name="Yoon J.-H."/>
        </authorList>
    </citation>
    <scope>NUCLEOTIDE SEQUENCE</scope>
    <source>
        <strain evidence="7">MYP1-1</strain>
    </source>
</reference>
<dbReference type="Proteomes" id="UP000640583">
    <property type="component" value="Unassembled WGS sequence"/>
</dbReference>
<proteinExistence type="inferred from homology"/>
<dbReference type="Gene3D" id="2.30.120.10">
    <property type="match status" value="1"/>
</dbReference>
<protein>
    <submittedName>
        <fullName evidence="7">Penicillin acylase family protein</fullName>
    </submittedName>
</protein>
<feature type="binding site" evidence="5">
    <location>
        <position position="353"/>
    </location>
    <ligand>
        <name>Ca(2+)</name>
        <dbReference type="ChEBI" id="CHEBI:29108"/>
    </ligand>
</feature>
<feature type="transmembrane region" description="Helical" evidence="6">
    <location>
        <begin position="7"/>
        <end position="30"/>
    </location>
</feature>
<dbReference type="InterPro" id="IPR023343">
    <property type="entry name" value="Penicillin_amidase_dom1"/>
</dbReference>
<evidence type="ECO:0000313" key="7">
    <source>
        <dbReference type="EMBL" id="MBI1492210.1"/>
    </source>
</evidence>
<evidence type="ECO:0000256" key="4">
    <source>
        <dbReference type="PIRSR" id="PIRSR001227-1"/>
    </source>
</evidence>
<dbReference type="PIRSF" id="PIRSF001227">
    <property type="entry name" value="Pen_acylase"/>
    <property type="match status" value="1"/>
</dbReference>
<dbReference type="InterPro" id="IPR029055">
    <property type="entry name" value="Ntn_hydrolases_N"/>
</dbReference>
<name>A0A8J7J311_9RHOB</name>
<dbReference type="Gene3D" id="3.60.20.10">
    <property type="entry name" value="Glutamine Phosphoribosylpyrophosphate, subunit 1, domain 1"/>
    <property type="match status" value="1"/>
</dbReference>
<feature type="active site" description="Nucleophile" evidence="4">
    <location>
        <position position="281"/>
    </location>
</feature>
<keyword evidence="6" id="KW-1133">Transmembrane helix</keyword>
<dbReference type="InterPro" id="IPR014395">
    <property type="entry name" value="Pen/GL7ACA/AHL_acylase"/>
</dbReference>
<evidence type="ECO:0000256" key="3">
    <source>
        <dbReference type="ARBA" id="ARBA00023145"/>
    </source>
</evidence>
<dbReference type="PANTHER" id="PTHR34218:SF4">
    <property type="entry name" value="ACYL-HOMOSERINE LACTONE ACYLASE QUIP"/>
    <property type="match status" value="1"/>
</dbReference>
<comment type="similarity">
    <text evidence="1">Belongs to the peptidase S45 family.</text>
</comment>
<evidence type="ECO:0000256" key="6">
    <source>
        <dbReference type="SAM" id="Phobius"/>
    </source>
</evidence>
<dbReference type="RefSeq" id="WP_228847163.1">
    <property type="nucleotide sequence ID" value="NZ_JADCKQ010000001.1"/>
</dbReference>
<keyword evidence="6" id="KW-0812">Transmembrane</keyword>
<evidence type="ECO:0000313" key="8">
    <source>
        <dbReference type="Proteomes" id="UP000640583"/>
    </source>
</evidence>
<dbReference type="AlphaFoldDB" id="A0A8J7J311"/>
<evidence type="ECO:0000256" key="5">
    <source>
        <dbReference type="PIRSR" id="PIRSR001227-2"/>
    </source>
</evidence>
<keyword evidence="6" id="KW-0472">Membrane</keyword>
<dbReference type="GO" id="GO:0046872">
    <property type="term" value="F:metal ion binding"/>
    <property type="evidence" value="ECO:0007669"/>
    <property type="project" value="UniProtKB-KW"/>
</dbReference>
<dbReference type="GO" id="GO:0017000">
    <property type="term" value="P:antibiotic biosynthetic process"/>
    <property type="evidence" value="ECO:0007669"/>
    <property type="project" value="InterPro"/>
</dbReference>
<accession>A0A8J7J311</accession>
<evidence type="ECO:0000256" key="2">
    <source>
        <dbReference type="ARBA" id="ARBA00022801"/>
    </source>
</evidence>
<sequence length="843" mass="92554">MARLMRWTYRIFVSAVILSAVSAVLVYYLATRSLPEYDADYSVTGLSEPIEIIRSNAAVPHIFASSDAEAWFGLGFVHAQDRLWQMVVARRTAQGRLSEVFGEDTADTDELMRRMGLYGTAQQSLAVQDEETLAVLEAYAAGVNAWIDTVNAESLGRGAPEFFFYPSIVEPWQPADSIAMVKLMALRMSGAFEHEVLRARMALFLTPDQLKDLLPDIPGDAVAELDAVGSAAVSPARQNRITDVPDMRAIPGQATMASSSDLTSPDLPLSPFPHRAFAGASNVFAAAPSRSATGASLLANDPHFDLTAPAIWYLARLELTRGGLIGATVPGIPGIWSGRNTDLAWGFSASTLDDLDIFLEELNPENRNEYVSPSGPREFTTREETIRIRDAAPRQITLRWSDNGPILPAWHYSVGDVTPPNHVAAVSWTALSPADTSVAAIIGISQAHSIETAIDAGEAMIAPSINLTIAESGRVALKTLGAFPRRGFRQTGQGRIPSLGSIAFNQWQGRLPYDQNPEFVDPDGGIVGNTNNKITDAPFPRHMTFNWGDSQRVQRWKFLMQNRRVHTRDSFIDVQLDEVSTAARTLLALVGAELWYSGTPAPDGTSERRRQQALELLSVWNGEMNEHLPEPLLYATWMRHLQDRLIRDDLGDMADAFTSVEPLFLERVFRDIDGASRWCDIVQTSNVETCPDMAQLALDEALIWIDENIGGTPESQRWGDQHEAWQDHSVLGDNGVLGWIVNIRQSTSGSDEALMRGRMIGSGKNPYANVHAASYRGVYDFADPDSSVFVLSTGQSGHPLSRFYDNLGELWRRGEYIPMSLDPELARAANAGISVLTPAEASE</sequence>
<feature type="binding site" evidence="5">
    <location>
        <position position="195"/>
    </location>
    <ligand>
        <name>Ca(2+)</name>
        <dbReference type="ChEBI" id="CHEBI:29108"/>
    </ligand>
</feature>
<gene>
    <name evidence="7" type="ORF">H1D41_01015</name>
</gene>